<evidence type="ECO:0000313" key="1">
    <source>
        <dbReference type="EMBL" id="MFB9993236.1"/>
    </source>
</evidence>
<dbReference type="RefSeq" id="WP_380011664.1">
    <property type="nucleotide sequence ID" value="NZ_JBHLYR010000045.1"/>
</dbReference>
<evidence type="ECO:0000313" key="2">
    <source>
        <dbReference type="Proteomes" id="UP001589733"/>
    </source>
</evidence>
<sequence>MPSYQVGQPYQLGATSCPEDLHVLGLSGQRMEVLVSLPAPTSSEETAFHTAPLYLGLIPFRSVVILLMRLPGMMDWSDAAFDLRRMQPEEQTLPAVGETGITFLLVDANTGLVRGVRSGTVSARFIGVLHELLEAQSWEPYWAEQYERDVRNSQNCSSAQLAVGAFITEQVGFIEVPVKAENEGEAH</sequence>
<reference evidence="1 2" key="1">
    <citation type="submission" date="2024-09" db="EMBL/GenBank/DDBJ databases">
        <authorList>
            <person name="Sun Q."/>
            <person name="Mori K."/>
        </authorList>
    </citation>
    <scope>NUCLEOTIDE SEQUENCE [LARGE SCALE GENOMIC DNA]</scope>
    <source>
        <strain evidence="1 2">JCM 13503</strain>
    </source>
</reference>
<gene>
    <name evidence="1" type="ORF">ACFFLM_14785</name>
</gene>
<proteinExistence type="predicted"/>
<organism evidence="1 2">
    <name type="scientific">Deinococcus oregonensis</name>
    <dbReference type="NCBI Taxonomy" id="1805970"/>
    <lineage>
        <taxon>Bacteria</taxon>
        <taxon>Thermotogati</taxon>
        <taxon>Deinococcota</taxon>
        <taxon>Deinococci</taxon>
        <taxon>Deinococcales</taxon>
        <taxon>Deinococcaceae</taxon>
        <taxon>Deinococcus</taxon>
    </lineage>
</organism>
<dbReference type="EMBL" id="JBHLYR010000045">
    <property type="protein sequence ID" value="MFB9993236.1"/>
    <property type="molecule type" value="Genomic_DNA"/>
</dbReference>
<dbReference type="Proteomes" id="UP001589733">
    <property type="component" value="Unassembled WGS sequence"/>
</dbReference>
<comment type="caution">
    <text evidence="1">The sequence shown here is derived from an EMBL/GenBank/DDBJ whole genome shotgun (WGS) entry which is preliminary data.</text>
</comment>
<protein>
    <submittedName>
        <fullName evidence="1">Uncharacterized protein</fullName>
    </submittedName>
</protein>
<keyword evidence="2" id="KW-1185">Reference proteome</keyword>
<name>A0ABV6B2Y6_9DEIO</name>
<accession>A0ABV6B2Y6</accession>